<keyword evidence="3" id="KW-1185">Reference proteome</keyword>
<sequence>MTPDEAARLLATAAAFDNRTPSKIAKHAWASALHDLPLDNDTIDAVARYYSAPAAPGETGRRWIEPHHVRTHRTAIRNERLGTTIPAYKPPTEPETGRDFTTRRRAQLTAIADGREQPVPVTALNGGPHPRVARALEGVGDMPADDQPYMPADFRESIGMAATPPELRISCPKDGCRALARQPCKTPRGHRRATPHQARTDAARGTDRSAS</sequence>
<evidence type="ECO:0000313" key="3">
    <source>
        <dbReference type="Proteomes" id="UP000483802"/>
    </source>
</evidence>
<dbReference type="Proteomes" id="UP000483802">
    <property type="component" value="Unassembled WGS sequence"/>
</dbReference>
<dbReference type="RefSeq" id="WP_157164411.1">
    <property type="nucleotide sequence ID" value="NZ_WPNZ01000002.1"/>
</dbReference>
<gene>
    <name evidence="2" type="ORF">GPA10_05030</name>
</gene>
<accession>A0A6L6WRE6</accession>
<dbReference type="AlphaFoldDB" id="A0A6L6WRE6"/>
<evidence type="ECO:0000256" key="1">
    <source>
        <dbReference type="SAM" id="MobiDB-lite"/>
    </source>
</evidence>
<dbReference type="EMBL" id="WPNZ01000002">
    <property type="protein sequence ID" value="MVO84149.1"/>
    <property type="molecule type" value="Genomic_DNA"/>
</dbReference>
<feature type="region of interest" description="Disordered" evidence="1">
    <location>
        <begin position="179"/>
        <end position="211"/>
    </location>
</feature>
<comment type="caution">
    <text evidence="2">The sequence shown here is derived from an EMBL/GenBank/DDBJ whole genome shotgun (WGS) entry which is preliminary data.</text>
</comment>
<evidence type="ECO:0000313" key="2">
    <source>
        <dbReference type="EMBL" id="MVO84149.1"/>
    </source>
</evidence>
<organism evidence="2 3">
    <name type="scientific">Streptomyces typhae</name>
    <dbReference type="NCBI Taxonomy" id="2681492"/>
    <lineage>
        <taxon>Bacteria</taxon>
        <taxon>Bacillati</taxon>
        <taxon>Actinomycetota</taxon>
        <taxon>Actinomycetes</taxon>
        <taxon>Kitasatosporales</taxon>
        <taxon>Streptomycetaceae</taxon>
        <taxon>Streptomyces</taxon>
    </lineage>
</organism>
<feature type="compositionally biased region" description="Basic and acidic residues" evidence="1">
    <location>
        <begin position="198"/>
        <end position="211"/>
    </location>
</feature>
<reference evidence="2 3" key="1">
    <citation type="submission" date="2019-11" db="EMBL/GenBank/DDBJ databases">
        <title>Streptomyces typhae sp. nov., a novel endophytic actinomycete isolated from the root of cattail pollen (Typha angustifolia L.).</title>
        <authorList>
            <person name="Peng C."/>
        </authorList>
    </citation>
    <scope>NUCLEOTIDE SEQUENCE [LARGE SCALE GENOMIC DNA]</scope>
    <source>
        <strain evidence="3">p1417</strain>
    </source>
</reference>
<proteinExistence type="predicted"/>
<name>A0A6L6WRE6_9ACTN</name>
<protein>
    <submittedName>
        <fullName evidence="2">Uncharacterized protein</fullName>
    </submittedName>
</protein>